<dbReference type="Gene3D" id="2.60.40.640">
    <property type="match status" value="1"/>
</dbReference>
<dbReference type="AlphaFoldDB" id="A0A060T961"/>
<sequence>MPILGHLGPKPRQGNSKEPKEPKDNTKESKDKSKNSSRPEFLSHSRHESSFNLSIPRPKLSKKYHSSPLTPTVKSVNNPSSHGGWSHSGSMLGLNNLTRPQGSRGHSPLPSRNHSPPAPPPNVKLSFEVESAPLVLYGTRSESTGALLSGMFRLEVVERPEKLKSVKLAVVQKLRIHKVPSNSGSNHHNSHIKCPKCEVSTSELARWDVLATELELPKQTHEYPFSHLLPGSLPASTSSQLFSVEYFLTATAVPSDPAISPYSLAHTLNIFRAVIKGADKNSIRVFPPTQLTASVTLPAVIFPNSQFPFELSLDGVSLSANNVNNGRTRWRMRKVNWRVEETMKVRPNHCSTHNPNGDKALIVETRTIGQGEVKSGWKTDFSNNGKVELGDCNLTTQSAGVACNVDDPTLGITVSHVLIVELVVAEETVTQKNTTRAAIPTGAARVLRMQFNMVITERSGLGISWDDEVPPTYEDVPHSPPDYHKAVGSPVSTPGPLENIEGLLGVSPSATPAPTEGISERLEFSL</sequence>
<protein>
    <submittedName>
        <fullName evidence="3">ARAD1C35508p</fullName>
    </submittedName>
</protein>
<feature type="region of interest" description="Disordered" evidence="1">
    <location>
        <begin position="507"/>
        <end position="526"/>
    </location>
</feature>
<feature type="compositionally biased region" description="Basic and acidic residues" evidence="1">
    <location>
        <begin position="15"/>
        <end position="34"/>
    </location>
</feature>
<reference evidence="3" key="2">
    <citation type="submission" date="2014-06" db="EMBL/GenBank/DDBJ databases">
        <title>The complete genome of Blastobotrys (Arxula) adeninivorans LS3 - a yeast of biotechnological interest.</title>
        <authorList>
            <person name="Kunze G."/>
            <person name="Gaillardin C."/>
            <person name="Czernicka M."/>
            <person name="Durrens P."/>
            <person name="Martin T."/>
            <person name="Boer E."/>
            <person name="Gabaldon T."/>
            <person name="Cruz J."/>
            <person name="Talla E."/>
            <person name="Marck C."/>
            <person name="Goffeau A."/>
            <person name="Barbe V."/>
            <person name="Baret P."/>
            <person name="Baronian K."/>
            <person name="Beier S."/>
            <person name="Bleykasten C."/>
            <person name="Bode R."/>
            <person name="Casaregola S."/>
            <person name="Despons L."/>
            <person name="Fairhead C."/>
            <person name="Giersberg M."/>
            <person name="Gierski P."/>
            <person name="Hahnel U."/>
            <person name="Hartmann A."/>
            <person name="Jankowska D."/>
            <person name="Jubin C."/>
            <person name="Jung P."/>
            <person name="Lafontaine I."/>
            <person name="Leh-Louis V."/>
            <person name="Lemaire M."/>
            <person name="Marcet-Houben M."/>
            <person name="Mascher M."/>
            <person name="Morel G."/>
            <person name="Richard G.-F."/>
            <person name="Riechen J."/>
            <person name="Sacerdot C."/>
            <person name="Sarkar A."/>
            <person name="Savel G."/>
            <person name="Schacherer J."/>
            <person name="Sherman D."/>
            <person name="Straub M.-L."/>
            <person name="Stein N."/>
            <person name="Thierry A."/>
            <person name="Trautwein-Schult A."/>
            <person name="Westhof E."/>
            <person name="Worch S."/>
            <person name="Dujon B."/>
            <person name="Souciet J.-L."/>
            <person name="Wincker P."/>
            <person name="Scholz U."/>
            <person name="Neuveglise N."/>
        </authorList>
    </citation>
    <scope>NUCLEOTIDE SEQUENCE</scope>
    <source>
        <strain evidence="3">LS3</strain>
    </source>
</reference>
<feature type="domain" description="LDB19 N-terminal" evidence="2">
    <location>
        <begin position="166"/>
        <end position="354"/>
    </location>
</feature>
<feature type="compositionally biased region" description="Polar residues" evidence="1">
    <location>
        <begin position="67"/>
        <end position="79"/>
    </location>
</feature>
<dbReference type="PhylomeDB" id="A0A060T961"/>
<feature type="region of interest" description="Disordered" evidence="1">
    <location>
        <begin position="1"/>
        <end position="124"/>
    </location>
</feature>
<dbReference type="GO" id="GO:0031625">
    <property type="term" value="F:ubiquitin protein ligase binding"/>
    <property type="evidence" value="ECO:0007669"/>
    <property type="project" value="TreeGrafter"/>
</dbReference>
<dbReference type="InterPro" id="IPR050357">
    <property type="entry name" value="Arrestin_domain-protein"/>
</dbReference>
<accession>A0A060T961</accession>
<feature type="compositionally biased region" description="Low complexity" evidence="1">
    <location>
        <begin position="80"/>
        <end position="90"/>
    </location>
</feature>
<evidence type="ECO:0000256" key="1">
    <source>
        <dbReference type="SAM" id="MobiDB-lite"/>
    </source>
</evidence>
<dbReference type="GO" id="GO:0030674">
    <property type="term" value="F:protein-macromolecule adaptor activity"/>
    <property type="evidence" value="ECO:0007669"/>
    <property type="project" value="TreeGrafter"/>
</dbReference>
<dbReference type="PANTHER" id="PTHR11188">
    <property type="entry name" value="ARRESTIN DOMAIN CONTAINING PROTEIN"/>
    <property type="match status" value="1"/>
</dbReference>
<reference evidence="3" key="1">
    <citation type="submission" date="2014-02" db="EMBL/GenBank/DDBJ databases">
        <authorList>
            <person name="Genoscope - CEA"/>
        </authorList>
    </citation>
    <scope>NUCLEOTIDE SEQUENCE</scope>
    <source>
        <strain evidence="3">LS3</strain>
    </source>
</reference>
<gene>
    <name evidence="3" type="ORF">GNLVRS02_ARAD1C35508g</name>
</gene>
<dbReference type="Pfam" id="PF13002">
    <property type="entry name" value="LDB19"/>
    <property type="match status" value="1"/>
</dbReference>
<name>A0A060T961_BLAAD</name>
<evidence type="ECO:0000259" key="2">
    <source>
        <dbReference type="Pfam" id="PF13002"/>
    </source>
</evidence>
<organism evidence="3">
    <name type="scientific">Blastobotrys adeninivorans</name>
    <name type="common">Yeast</name>
    <name type="synonym">Arxula adeninivorans</name>
    <dbReference type="NCBI Taxonomy" id="409370"/>
    <lineage>
        <taxon>Eukaryota</taxon>
        <taxon>Fungi</taxon>
        <taxon>Dikarya</taxon>
        <taxon>Ascomycota</taxon>
        <taxon>Saccharomycotina</taxon>
        <taxon>Dipodascomycetes</taxon>
        <taxon>Dipodascales</taxon>
        <taxon>Trichomonascaceae</taxon>
        <taxon>Blastobotrys</taxon>
    </lineage>
</organism>
<dbReference type="GO" id="GO:0070086">
    <property type="term" value="P:ubiquitin-dependent endocytosis"/>
    <property type="evidence" value="ECO:0007669"/>
    <property type="project" value="TreeGrafter"/>
</dbReference>
<dbReference type="PANTHER" id="PTHR11188:SF76">
    <property type="entry name" value="PROTEIN LDB19"/>
    <property type="match status" value="1"/>
</dbReference>
<dbReference type="EMBL" id="HG937693">
    <property type="protein sequence ID" value="CDP35437.1"/>
    <property type="molecule type" value="Genomic_DNA"/>
</dbReference>
<dbReference type="InterPro" id="IPR024391">
    <property type="entry name" value="LDB19_N"/>
</dbReference>
<proteinExistence type="predicted"/>
<dbReference type="GO" id="GO:0005886">
    <property type="term" value="C:plasma membrane"/>
    <property type="evidence" value="ECO:0007669"/>
    <property type="project" value="TreeGrafter"/>
</dbReference>
<evidence type="ECO:0000313" key="3">
    <source>
        <dbReference type="EMBL" id="CDP35437.1"/>
    </source>
</evidence>
<dbReference type="InterPro" id="IPR014752">
    <property type="entry name" value="Arrestin-like_C"/>
</dbReference>
<dbReference type="GO" id="GO:0005829">
    <property type="term" value="C:cytosol"/>
    <property type="evidence" value="ECO:0007669"/>
    <property type="project" value="TreeGrafter"/>
</dbReference>